<dbReference type="NCBIfam" id="NF009207">
    <property type="entry name" value="PRK12556.1"/>
    <property type="match status" value="1"/>
</dbReference>
<dbReference type="InterPro" id="IPR014729">
    <property type="entry name" value="Rossmann-like_a/b/a_fold"/>
</dbReference>
<evidence type="ECO:0000256" key="3">
    <source>
        <dbReference type="ARBA" id="ARBA00022741"/>
    </source>
</evidence>
<name>A0A1F6GRJ6_9PROT</name>
<dbReference type="GO" id="GO:0005829">
    <property type="term" value="C:cytosol"/>
    <property type="evidence" value="ECO:0007669"/>
    <property type="project" value="TreeGrafter"/>
</dbReference>
<accession>A0A1F6GRJ6</accession>
<feature type="binding site" evidence="8">
    <location>
        <begin position="155"/>
        <end position="157"/>
    </location>
    <ligand>
        <name>ATP</name>
        <dbReference type="ChEBI" id="CHEBI:30616"/>
    </ligand>
</feature>
<dbReference type="GO" id="GO:0005524">
    <property type="term" value="F:ATP binding"/>
    <property type="evidence" value="ECO:0007669"/>
    <property type="project" value="UniProtKB-UniRule"/>
</dbReference>
<organism evidence="10 11">
    <name type="scientific">Candidatus Lambdaproteobacteria bacterium RIFOXYD2_FULL_56_26</name>
    <dbReference type="NCBI Taxonomy" id="1817773"/>
    <lineage>
        <taxon>Bacteria</taxon>
        <taxon>Pseudomonadati</taxon>
        <taxon>Pseudomonadota</taxon>
        <taxon>Candidatus Lambdaproteobacteria</taxon>
    </lineage>
</organism>
<evidence type="ECO:0000256" key="6">
    <source>
        <dbReference type="ARBA" id="ARBA00023146"/>
    </source>
</evidence>
<dbReference type="InterPro" id="IPR002305">
    <property type="entry name" value="aa-tRNA-synth_Ic"/>
</dbReference>
<evidence type="ECO:0000313" key="10">
    <source>
        <dbReference type="EMBL" id="OGH00762.1"/>
    </source>
</evidence>
<dbReference type="Pfam" id="PF00579">
    <property type="entry name" value="tRNA-synt_1b"/>
    <property type="match status" value="1"/>
</dbReference>
<comment type="caution">
    <text evidence="10">The sequence shown here is derived from an EMBL/GenBank/DDBJ whole genome shotgun (WGS) entry which is preliminary data.</text>
</comment>
<dbReference type="HAMAP" id="MF_00140_B">
    <property type="entry name" value="Trp_tRNA_synth_B"/>
    <property type="match status" value="1"/>
</dbReference>
<dbReference type="InterPro" id="IPR024109">
    <property type="entry name" value="Trp-tRNA-ligase_bac-type"/>
</dbReference>
<dbReference type="GO" id="GO:0004830">
    <property type="term" value="F:tryptophan-tRNA ligase activity"/>
    <property type="evidence" value="ECO:0007669"/>
    <property type="project" value="UniProtKB-UniRule"/>
</dbReference>
<evidence type="ECO:0000256" key="1">
    <source>
        <dbReference type="ARBA" id="ARBA00005594"/>
    </source>
</evidence>
<feature type="binding site" evidence="8">
    <location>
        <begin position="201"/>
        <end position="205"/>
    </location>
    <ligand>
        <name>ATP</name>
        <dbReference type="ChEBI" id="CHEBI:30616"/>
    </ligand>
</feature>
<dbReference type="InterPro" id="IPR002306">
    <property type="entry name" value="Trp-tRNA-ligase"/>
</dbReference>
<dbReference type="EMBL" id="MFNF01000042">
    <property type="protein sequence ID" value="OGH00762.1"/>
    <property type="molecule type" value="Genomic_DNA"/>
</dbReference>
<evidence type="ECO:0000256" key="2">
    <source>
        <dbReference type="ARBA" id="ARBA00022598"/>
    </source>
</evidence>
<dbReference type="EC" id="6.1.1.2" evidence="8"/>
<sequence>MNQTKISLTGIKPSGTPHIGNLMGAIQPALELARQYKALYFIADYHALTTVRESKALNAQVYEVAATWLAAGLDPEEVVFYRQSDIPEVFEFTWILACFAAKGLLNRAHAYKDAVAKNEAAQRDPDFGINMGLFNYPVLMAADILLYGAHLVPVGQDQKQQLEIARDIAEAFNHQYGETLVLPEPMISESVKTIPGIDGRKMSKSYDNVLPLFVPAKELRKRVMQIVTDSKGVEEPKDPATCNLFQLFKIFASKARQEEMAQAYQKGGLGYGAVKQELFELVDAFVAPGREVYQSYLQDTQKLDRILAQGAQKARDIARPNLAAARKAVGITR</sequence>
<feature type="short sequence motif" description="'KMSKS' region" evidence="8">
    <location>
        <begin position="201"/>
        <end position="205"/>
    </location>
</feature>
<dbReference type="InterPro" id="IPR050203">
    <property type="entry name" value="Trp-tRNA_synthetase"/>
</dbReference>
<feature type="binding site" evidence="8">
    <location>
        <begin position="12"/>
        <end position="14"/>
    </location>
    <ligand>
        <name>ATP</name>
        <dbReference type="ChEBI" id="CHEBI:30616"/>
    </ligand>
</feature>
<keyword evidence="6 8" id="KW-0030">Aminoacyl-tRNA synthetase</keyword>
<proteinExistence type="inferred from homology"/>
<dbReference type="FunFam" id="1.10.240.10:FF:000005">
    <property type="entry name" value="Tryptophan--tRNA ligase"/>
    <property type="match status" value="1"/>
</dbReference>
<comment type="similarity">
    <text evidence="1 8 9">Belongs to the class-I aminoacyl-tRNA synthetase family.</text>
</comment>
<evidence type="ECO:0000256" key="8">
    <source>
        <dbReference type="HAMAP-Rule" id="MF_00140"/>
    </source>
</evidence>
<feature type="short sequence motif" description="'HIGH' region" evidence="8">
    <location>
        <begin position="13"/>
        <end position="21"/>
    </location>
</feature>
<dbReference type="PANTHER" id="PTHR43766:SF1">
    <property type="entry name" value="TRYPTOPHAN--TRNA LIGASE, MITOCHONDRIAL"/>
    <property type="match status" value="1"/>
</dbReference>
<feature type="binding site" evidence="8">
    <location>
        <position position="194"/>
    </location>
    <ligand>
        <name>ATP</name>
        <dbReference type="ChEBI" id="CHEBI:30616"/>
    </ligand>
</feature>
<feature type="binding site" evidence="8">
    <location>
        <position position="143"/>
    </location>
    <ligand>
        <name>L-tryptophan</name>
        <dbReference type="ChEBI" id="CHEBI:57912"/>
    </ligand>
</feature>
<comment type="function">
    <text evidence="8">Catalyzes the attachment of tryptophan to tRNA(Trp).</text>
</comment>
<dbReference type="Gene3D" id="1.10.240.10">
    <property type="entry name" value="Tyrosyl-Transfer RNA Synthetase"/>
    <property type="match status" value="1"/>
</dbReference>
<protein>
    <recommendedName>
        <fullName evidence="8">Tryptophan--tRNA ligase</fullName>
        <ecNumber evidence="8">6.1.1.2</ecNumber>
    </recommendedName>
    <alternativeName>
        <fullName evidence="8">Tryptophanyl-tRNA synthetase</fullName>
        <shortName evidence="8">TrpRS</shortName>
    </alternativeName>
</protein>
<dbReference type="CDD" id="cd00806">
    <property type="entry name" value="TrpRS_core"/>
    <property type="match status" value="1"/>
</dbReference>
<dbReference type="PROSITE" id="PS00178">
    <property type="entry name" value="AA_TRNA_LIGASE_I"/>
    <property type="match status" value="1"/>
</dbReference>
<comment type="catalytic activity">
    <reaction evidence="7 8">
        <text>tRNA(Trp) + L-tryptophan + ATP = L-tryptophyl-tRNA(Trp) + AMP + diphosphate + H(+)</text>
        <dbReference type="Rhea" id="RHEA:24080"/>
        <dbReference type="Rhea" id="RHEA-COMP:9671"/>
        <dbReference type="Rhea" id="RHEA-COMP:9705"/>
        <dbReference type="ChEBI" id="CHEBI:15378"/>
        <dbReference type="ChEBI" id="CHEBI:30616"/>
        <dbReference type="ChEBI" id="CHEBI:33019"/>
        <dbReference type="ChEBI" id="CHEBI:57912"/>
        <dbReference type="ChEBI" id="CHEBI:78442"/>
        <dbReference type="ChEBI" id="CHEBI:78535"/>
        <dbReference type="ChEBI" id="CHEBI:456215"/>
        <dbReference type="EC" id="6.1.1.2"/>
    </reaction>
</comment>
<evidence type="ECO:0000313" key="11">
    <source>
        <dbReference type="Proteomes" id="UP000177583"/>
    </source>
</evidence>
<dbReference type="InterPro" id="IPR001412">
    <property type="entry name" value="aa-tRNA-synth_I_CS"/>
</dbReference>
<keyword evidence="4 8" id="KW-0067">ATP-binding</keyword>
<dbReference type="AlphaFoldDB" id="A0A1F6GRJ6"/>
<evidence type="ECO:0000256" key="4">
    <source>
        <dbReference type="ARBA" id="ARBA00022840"/>
    </source>
</evidence>
<keyword evidence="2 8" id="KW-0436">Ligase</keyword>
<keyword evidence="3 8" id="KW-0547">Nucleotide-binding</keyword>
<keyword evidence="8" id="KW-0963">Cytoplasm</keyword>
<evidence type="ECO:0000256" key="7">
    <source>
        <dbReference type="ARBA" id="ARBA00049929"/>
    </source>
</evidence>
<keyword evidence="5 8" id="KW-0648">Protein biosynthesis</keyword>
<evidence type="ECO:0000256" key="9">
    <source>
        <dbReference type="RuleBase" id="RU363036"/>
    </source>
</evidence>
<feature type="binding site" evidence="8">
    <location>
        <begin position="20"/>
        <end position="21"/>
    </location>
    <ligand>
        <name>ATP</name>
        <dbReference type="ChEBI" id="CHEBI:30616"/>
    </ligand>
</feature>
<dbReference type="SUPFAM" id="SSF52374">
    <property type="entry name" value="Nucleotidylyl transferase"/>
    <property type="match status" value="1"/>
</dbReference>
<dbReference type="Gene3D" id="3.40.50.620">
    <property type="entry name" value="HUPs"/>
    <property type="match status" value="1"/>
</dbReference>
<dbReference type="GO" id="GO:0006436">
    <property type="term" value="P:tryptophanyl-tRNA aminoacylation"/>
    <property type="evidence" value="ECO:0007669"/>
    <property type="project" value="UniProtKB-UniRule"/>
</dbReference>
<gene>
    <name evidence="8" type="primary">trpS</name>
    <name evidence="10" type="ORF">A2557_03565</name>
</gene>
<comment type="subunit">
    <text evidence="8">Homodimer.</text>
</comment>
<dbReference type="Proteomes" id="UP000177583">
    <property type="component" value="Unassembled WGS sequence"/>
</dbReference>
<evidence type="ECO:0000256" key="5">
    <source>
        <dbReference type="ARBA" id="ARBA00022917"/>
    </source>
</evidence>
<comment type="subcellular location">
    <subcellularLocation>
        <location evidence="8">Cytoplasm</location>
    </subcellularLocation>
</comment>
<dbReference type="PANTHER" id="PTHR43766">
    <property type="entry name" value="TRYPTOPHAN--TRNA LIGASE, MITOCHONDRIAL"/>
    <property type="match status" value="1"/>
</dbReference>
<reference evidence="10 11" key="1">
    <citation type="journal article" date="2016" name="Nat. Commun.">
        <title>Thousands of microbial genomes shed light on interconnected biogeochemical processes in an aquifer system.</title>
        <authorList>
            <person name="Anantharaman K."/>
            <person name="Brown C.T."/>
            <person name="Hug L.A."/>
            <person name="Sharon I."/>
            <person name="Castelle C.J."/>
            <person name="Probst A.J."/>
            <person name="Thomas B.C."/>
            <person name="Singh A."/>
            <person name="Wilkins M.J."/>
            <person name="Karaoz U."/>
            <person name="Brodie E.L."/>
            <person name="Williams K.H."/>
            <person name="Hubbard S.S."/>
            <person name="Banfield J.F."/>
        </authorList>
    </citation>
    <scope>NUCLEOTIDE SEQUENCE [LARGE SCALE GENOMIC DNA]</scope>
</reference>
<dbReference type="PRINTS" id="PR01039">
    <property type="entry name" value="TRNASYNTHTRP"/>
</dbReference>
<dbReference type="NCBIfam" id="TIGR00233">
    <property type="entry name" value="trpS"/>
    <property type="match status" value="1"/>
</dbReference>